<evidence type="ECO:0000256" key="6">
    <source>
        <dbReference type="ARBA" id="ARBA00022741"/>
    </source>
</evidence>
<dbReference type="GO" id="GO:0005829">
    <property type="term" value="C:cytosol"/>
    <property type="evidence" value="ECO:0007669"/>
    <property type="project" value="TreeGrafter"/>
</dbReference>
<dbReference type="EMBL" id="CP045798">
    <property type="protein sequence ID" value="QNB46293.1"/>
    <property type="molecule type" value="Genomic_DNA"/>
</dbReference>
<feature type="binding site" evidence="11">
    <location>
        <position position="79"/>
    </location>
    <ligand>
        <name>substrate</name>
    </ligand>
</feature>
<dbReference type="GO" id="GO:0004765">
    <property type="term" value="F:shikimate kinase activity"/>
    <property type="evidence" value="ECO:0007669"/>
    <property type="project" value="UniProtKB-UniRule"/>
</dbReference>
<evidence type="ECO:0000313" key="12">
    <source>
        <dbReference type="EMBL" id="QNB46293.1"/>
    </source>
</evidence>
<dbReference type="RefSeq" id="WP_034422021.1">
    <property type="nucleotide sequence ID" value="NZ_CP045798.1"/>
</dbReference>
<feature type="binding site" evidence="11">
    <location>
        <position position="33"/>
    </location>
    <ligand>
        <name>substrate</name>
    </ligand>
</feature>
<sequence>MKNISLLGFMGTGKTTIGLGLACALGWDFVDTDSLIEQKMGMSIANIFKEFGEKRFRLEEKEVIAEAARKVKQVISTGGGVVLDKENIDCLRKNSVLICLEASPDVIYERVGGDNSRPLLRGPNPLEHIRDLLKAREPYYRCADFYVDTSNINIQEAVEKILTELGKWGIKINSSEPYHK</sequence>
<evidence type="ECO:0000256" key="8">
    <source>
        <dbReference type="ARBA" id="ARBA00022840"/>
    </source>
</evidence>
<evidence type="ECO:0000256" key="4">
    <source>
        <dbReference type="ARBA" id="ARBA00022605"/>
    </source>
</evidence>
<evidence type="ECO:0000256" key="10">
    <source>
        <dbReference type="ARBA" id="ARBA00048567"/>
    </source>
</evidence>
<keyword evidence="6 11" id="KW-0547">Nucleotide-binding</keyword>
<keyword evidence="11" id="KW-0460">Magnesium</keyword>
<keyword evidence="8 11" id="KW-0067">ATP-binding</keyword>
<evidence type="ECO:0000256" key="2">
    <source>
        <dbReference type="ARBA" id="ARBA00006997"/>
    </source>
</evidence>
<accession>A0A7G6E2I9</accession>
<dbReference type="SUPFAM" id="SSF52540">
    <property type="entry name" value="P-loop containing nucleoside triphosphate hydrolases"/>
    <property type="match status" value="1"/>
</dbReference>
<feature type="binding site" evidence="11">
    <location>
        <position position="57"/>
    </location>
    <ligand>
        <name>substrate</name>
    </ligand>
</feature>
<keyword evidence="4 11" id="KW-0028">Amino-acid biosynthesis</keyword>
<keyword evidence="9 11" id="KW-0057">Aromatic amino acid biosynthesis</keyword>
<dbReference type="InterPro" id="IPR027417">
    <property type="entry name" value="P-loop_NTPase"/>
</dbReference>
<dbReference type="KEGG" id="tfr:BR63_08195"/>
<dbReference type="AlphaFoldDB" id="A0A7G6E2I9"/>
<evidence type="ECO:0000256" key="9">
    <source>
        <dbReference type="ARBA" id="ARBA00023141"/>
    </source>
</evidence>
<dbReference type="GO" id="GO:0000287">
    <property type="term" value="F:magnesium ion binding"/>
    <property type="evidence" value="ECO:0007669"/>
    <property type="project" value="UniProtKB-UniRule"/>
</dbReference>
<feature type="binding site" evidence="11">
    <location>
        <position position="117"/>
    </location>
    <ligand>
        <name>ATP</name>
        <dbReference type="ChEBI" id="CHEBI:30616"/>
    </ligand>
</feature>
<evidence type="ECO:0000256" key="1">
    <source>
        <dbReference type="ARBA" id="ARBA00004842"/>
    </source>
</evidence>
<protein>
    <recommendedName>
        <fullName evidence="3 11">Shikimate kinase</fullName>
        <shortName evidence="11">SK</shortName>
        <ecNumber evidence="3 11">2.7.1.71</ecNumber>
    </recommendedName>
</protein>
<evidence type="ECO:0000256" key="11">
    <source>
        <dbReference type="HAMAP-Rule" id="MF_00109"/>
    </source>
</evidence>
<dbReference type="PROSITE" id="PS01128">
    <property type="entry name" value="SHIKIMATE_KINASE"/>
    <property type="match status" value="1"/>
</dbReference>
<comment type="cofactor">
    <cofactor evidence="11">
        <name>Mg(2+)</name>
        <dbReference type="ChEBI" id="CHEBI:18420"/>
    </cofactor>
    <text evidence="11">Binds 1 Mg(2+) ion per subunit.</text>
</comment>
<dbReference type="InterPro" id="IPR023000">
    <property type="entry name" value="Shikimate_kinase_CS"/>
</dbReference>
<comment type="pathway">
    <text evidence="1 11">Metabolic intermediate biosynthesis; chorismate biosynthesis; chorismate from D-erythrose 4-phosphate and phosphoenolpyruvate: step 5/7.</text>
</comment>
<dbReference type="Proteomes" id="UP000515847">
    <property type="component" value="Chromosome"/>
</dbReference>
<comment type="subunit">
    <text evidence="11">Monomer.</text>
</comment>
<dbReference type="Gene3D" id="3.40.50.300">
    <property type="entry name" value="P-loop containing nucleotide triphosphate hydrolases"/>
    <property type="match status" value="1"/>
</dbReference>
<dbReference type="HAMAP" id="MF_00109">
    <property type="entry name" value="Shikimate_kinase"/>
    <property type="match status" value="1"/>
</dbReference>
<dbReference type="UniPathway" id="UPA00053">
    <property type="reaction ID" value="UER00088"/>
</dbReference>
<keyword evidence="13" id="KW-1185">Reference proteome</keyword>
<dbReference type="GO" id="GO:0008652">
    <property type="term" value="P:amino acid biosynthetic process"/>
    <property type="evidence" value="ECO:0007669"/>
    <property type="project" value="UniProtKB-KW"/>
</dbReference>
<comment type="similarity">
    <text evidence="2 11">Belongs to the shikimate kinase family.</text>
</comment>
<dbReference type="GO" id="GO:0009423">
    <property type="term" value="P:chorismate biosynthetic process"/>
    <property type="evidence" value="ECO:0007669"/>
    <property type="project" value="UniProtKB-UniRule"/>
</dbReference>
<feature type="binding site" evidence="11">
    <location>
        <begin position="11"/>
        <end position="16"/>
    </location>
    <ligand>
        <name>ATP</name>
        <dbReference type="ChEBI" id="CHEBI:30616"/>
    </ligand>
</feature>
<evidence type="ECO:0000256" key="7">
    <source>
        <dbReference type="ARBA" id="ARBA00022777"/>
    </source>
</evidence>
<keyword evidence="7 11" id="KW-0418">Kinase</keyword>
<feature type="binding site" evidence="11">
    <location>
        <position position="136"/>
    </location>
    <ligand>
        <name>substrate</name>
    </ligand>
</feature>
<dbReference type="Pfam" id="PF01202">
    <property type="entry name" value="SKI"/>
    <property type="match status" value="1"/>
</dbReference>
<dbReference type="PRINTS" id="PR01100">
    <property type="entry name" value="SHIKIMTKNASE"/>
</dbReference>
<keyword evidence="5 11" id="KW-0808">Transferase</keyword>
<dbReference type="GO" id="GO:0009073">
    <property type="term" value="P:aromatic amino acid family biosynthetic process"/>
    <property type="evidence" value="ECO:0007669"/>
    <property type="project" value="UniProtKB-KW"/>
</dbReference>
<organism evidence="12 13">
    <name type="scientific">Thermanaerosceptrum fracticalcis</name>
    <dbReference type="NCBI Taxonomy" id="1712410"/>
    <lineage>
        <taxon>Bacteria</taxon>
        <taxon>Bacillati</taxon>
        <taxon>Bacillota</taxon>
        <taxon>Clostridia</taxon>
        <taxon>Eubacteriales</taxon>
        <taxon>Peptococcaceae</taxon>
        <taxon>Thermanaerosceptrum</taxon>
    </lineage>
</organism>
<comment type="caution">
    <text evidence="11">Lacks conserved residue(s) required for the propagation of feature annotation.</text>
</comment>
<dbReference type="PANTHER" id="PTHR21087:SF16">
    <property type="entry name" value="SHIKIMATE KINASE 1, CHLOROPLASTIC"/>
    <property type="match status" value="1"/>
</dbReference>
<evidence type="ECO:0000313" key="13">
    <source>
        <dbReference type="Proteomes" id="UP000515847"/>
    </source>
</evidence>
<dbReference type="PANTHER" id="PTHR21087">
    <property type="entry name" value="SHIKIMATE KINASE"/>
    <property type="match status" value="1"/>
</dbReference>
<dbReference type="GO" id="GO:0005524">
    <property type="term" value="F:ATP binding"/>
    <property type="evidence" value="ECO:0007669"/>
    <property type="project" value="UniProtKB-UniRule"/>
</dbReference>
<comment type="function">
    <text evidence="11">Catalyzes the specific phosphorylation of the 3-hydroxyl group of shikimic acid using ATP as a cosubstrate.</text>
</comment>
<dbReference type="NCBIfam" id="NF010553">
    <property type="entry name" value="PRK13947.1"/>
    <property type="match status" value="1"/>
</dbReference>
<reference evidence="12 13" key="1">
    <citation type="journal article" date="2019" name="Front. Microbiol.">
        <title>Thermoanaerosceptrum fracticalcis gen. nov. sp. nov., a Novel Fumarate-Fermenting Microorganism From a Deep Fractured Carbonate Aquifer of the US Great Basin.</title>
        <authorList>
            <person name="Hamilton-Brehm S.D."/>
            <person name="Stewart L.E."/>
            <person name="Zavarin M."/>
            <person name="Caldwell M."/>
            <person name="Lawson P.A."/>
            <person name="Onstott T.C."/>
            <person name="Grzymski J."/>
            <person name="Neveux I."/>
            <person name="Lollar B.S."/>
            <person name="Russell C.E."/>
            <person name="Moser D.P."/>
        </authorList>
    </citation>
    <scope>NUCLEOTIDE SEQUENCE [LARGE SCALE GENOMIC DNA]</scope>
    <source>
        <strain evidence="12 13">DRI-13</strain>
    </source>
</reference>
<evidence type="ECO:0000256" key="3">
    <source>
        <dbReference type="ARBA" id="ARBA00012154"/>
    </source>
</evidence>
<dbReference type="InterPro" id="IPR000623">
    <property type="entry name" value="Shikimate_kinase/TSH1"/>
</dbReference>
<dbReference type="InterPro" id="IPR031322">
    <property type="entry name" value="Shikimate/glucono_kinase"/>
</dbReference>
<comment type="subcellular location">
    <subcellularLocation>
        <location evidence="11">Cytoplasm</location>
    </subcellularLocation>
</comment>
<evidence type="ECO:0000256" key="5">
    <source>
        <dbReference type="ARBA" id="ARBA00022679"/>
    </source>
</evidence>
<name>A0A7G6E2I9_THEFR</name>
<keyword evidence="11" id="KW-0963">Cytoplasm</keyword>
<gene>
    <name evidence="11" type="primary">aroK</name>
    <name evidence="12" type="ORF">BR63_08195</name>
</gene>
<dbReference type="EC" id="2.7.1.71" evidence="3 11"/>
<feature type="binding site" evidence="11">
    <location>
        <position position="15"/>
    </location>
    <ligand>
        <name>Mg(2+)</name>
        <dbReference type="ChEBI" id="CHEBI:18420"/>
    </ligand>
</feature>
<keyword evidence="11" id="KW-0479">Metal-binding</keyword>
<dbReference type="OrthoDB" id="9800332at2"/>
<proteinExistence type="inferred from homology"/>
<comment type="catalytic activity">
    <reaction evidence="10 11">
        <text>shikimate + ATP = 3-phosphoshikimate + ADP + H(+)</text>
        <dbReference type="Rhea" id="RHEA:13121"/>
        <dbReference type="ChEBI" id="CHEBI:15378"/>
        <dbReference type="ChEBI" id="CHEBI:30616"/>
        <dbReference type="ChEBI" id="CHEBI:36208"/>
        <dbReference type="ChEBI" id="CHEBI:145989"/>
        <dbReference type="ChEBI" id="CHEBI:456216"/>
        <dbReference type="EC" id="2.7.1.71"/>
    </reaction>
</comment>
<dbReference type="CDD" id="cd00464">
    <property type="entry name" value="SK"/>
    <property type="match status" value="1"/>
</dbReference>